<dbReference type="AlphaFoldDB" id="A0AAV5IHM2"/>
<sequence>MCHDQGLAGVAAAHCSGSSRSYCCSLRAQALPGVAGAHCVLRPLLPCCCSLLRPLLPCYC</sequence>
<gene>
    <name evidence="1" type="ORF">SLEP1_g9880</name>
</gene>
<proteinExistence type="predicted"/>
<keyword evidence="2" id="KW-1185">Reference proteome</keyword>
<evidence type="ECO:0000313" key="2">
    <source>
        <dbReference type="Proteomes" id="UP001054252"/>
    </source>
</evidence>
<dbReference type="Proteomes" id="UP001054252">
    <property type="component" value="Unassembled WGS sequence"/>
</dbReference>
<evidence type="ECO:0000313" key="1">
    <source>
        <dbReference type="EMBL" id="GKU96669.1"/>
    </source>
</evidence>
<organism evidence="1 2">
    <name type="scientific">Rubroshorea leprosula</name>
    <dbReference type="NCBI Taxonomy" id="152421"/>
    <lineage>
        <taxon>Eukaryota</taxon>
        <taxon>Viridiplantae</taxon>
        <taxon>Streptophyta</taxon>
        <taxon>Embryophyta</taxon>
        <taxon>Tracheophyta</taxon>
        <taxon>Spermatophyta</taxon>
        <taxon>Magnoliopsida</taxon>
        <taxon>eudicotyledons</taxon>
        <taxon>Gunneridae</taxon>
        <taxon>Pentapetalae</taxon>
        <taxon>rosids</taxon>
        <taxon>malvids</taxon>
        <taxon>Malvales</taxon>
        <taxon>Dipterocarpaceae</taxon>
        <taxon>Rubroshorea</taxon>
    </lineage>
</organism>
<name>A0AAV5IHM2_9ROSI</name>
<reference evidence="1 2" key="1">
    <citation type="journal article" date="2021" name="Commun. Biol.">
        <title>The genome of Shorea leprosula (Dipterocarpaceae) highlights the ecological relevance of drought in aseasonal tropical rainforests.</title>
        <authorList>
            <person name="Ng K.K.S."/>
            <person name="Kobayashi M.J."/>
            <person name="Fawcett J.A."/>
            <person name="Hatakeyama M."/>
            <person name="Paape T."/>
            <person name="Ng C.H."/>
            <person name="Ang C.C."/>
            <person name="Tnah L.H."/>
            <person name="Lee C.T."/>
            <person name="Nishiyama T."/>
            <person name="Sese J."/>
            <person name="O'Brien M.J."/>
            <person name="Copetti D."/>
            <person name="Mohd Noor M.I."/>
            <person name="Ong R.C."/>
            <person name="Putra M."/>
            <person name="Sireger I.Z."/>
            <person name="Indrioko S."/>
            <person name="Kosugi Y."/>
            <person name="Izuno A."/>
            <person name="Isagi Y."/>
            <person name="Lee S.L."/>
            <person name="Shimizu K.K."/>
        </authorList>
    </citation>
    <scope>NUCLEOTIDE SEQUENCE [LARGE SCALE GENOMIC DNA]</scope>
    <source>
        <strain evidence="1">214</strain>
    </source>
</reference>
<comment type="caution">
    <text evidence="1">The sequence shown here is derived from an EMBL/GenBank/DDBJ whole genome shotgun (WGS) entry which is preliminary data.</text>
</comment>
<protein>
    <submittedName>
        <fullName evidence="1">Uncharacterized protein</fullName>
    </submittedName>
</protein>
<accession>A0AAV5IHM2</accession>
<dbReference type="EMBL" id="BPVZ01000010">
    <property type="protein sequence ID" value="GKU96669.1"/>
    <property type="molecule type" value="Genomic_DNA"/>
</dbReference>